<dbReference type="InterPro" id="IPR028923">
    <property type="entry name" value="SAICAR_synt/ADE2_N"/>
</dbReference>
<evidence type="ECO:0000256" key="5">
    <source>
        <dbReference type="ARBA" id="ARBA00022755"/>
    </source>
</evidence>
<comment type="pathway">
    <text evidence="1">Purine metabolism; IMP biosynthesis via de novo pathway; 5-amino-1-(5-phospho-D-ribosyl)imidazole-4-carboxamide from 5-amino-1-(5-phospho-D-ribosyl)imidazole-4-carboxylate: step 1/2.</text>
</comment>
<dbReference type="UniPathway" id="UPA00074">
    <property type="reaction ID" value="UER00131"/>
</dbReference>
<feature type="domain" description="SAICAR synthetase/ADE2 N-terminal" evidence="7">
    <location>
        <begin position="1"/>
        <end position="83"/>
    </location>
</feature>
<dbReference type="GO" id="GO:0005524">
    <property type="term" value="F:ATP binding"/>
    <property type="evidence" value="ECO:0007669"/>
    <property type="project" value="UniProtKB-KW"/>
</dbReference>
<dbReference type="AlphaFoldDB" id="X1R6K3"/>
<keyword evidence="6" id="KW-0067">ATP-binding</keyword>
<dbReference type="EC" id="6.3.2.6" evidence="2"/>
<evidence type="ECO:0000256" key="1">
    <source>
        <dbReference type="ARBA" id="ARBA00004672"/>
    </source>
</evidence>
<evidence type="ECO:0000256" key="2">
    <source>
        <dbReference type="ARBA" id="ARBA00012217"/>
    </source>
</evidence>
<reference evidence="8" key="1">
    <citation type="journal article" date="2014" name="Front. Microbiol.">
        <title>High frequency of phylogenetically diverse reductive dehalogenase-homologous genes in deep subseafloor sedimentary metagenomes.</title>
        <authorList>
            <person name="Kawai M."/>
            <person name="Futagami T."/>
            <person name="Toyoda A."/>
            <person name="Takaki Y."/>
            <person name="Nishi S."/>
            <person name="Hori S."/>
            <person name="Arai W."/>
            <person name="Tsubouchi T."/>
            <person name="Morono Y."/>
            <person name="Uchiyama I."/>
            <person name="Ito T."/>
            <person name="Fujiyama A."/>
            <person name="Inagaki F."/>
            <person name="Takami H."/>
        </authorList>
    </citation>
    <scope>NUCLEOTIDE SEQUENCE</scope>
    <source>
        <strain evidence="8">Expedition CK06-06</strain>
    </source>
</reference>
<dbReference type="PROSITE" id="PS01058">
    <property type="entry name" value="SAICAR_SYNTHETASE_2"/>
    <property type="match status" value="1"/>
</dbReference>
<evidence type="ECO:0000259" key="7">
    <source>
        <dbReference type="Pfam" id="PF01259"/>
    </source>
</evidence>
<dbReference type="Gene3D" id="3.30.470.20">
    <property type="entry name" value="ATP-grasp fold, B domain"/>
    <property type="match status" value="1"/>
</dbReference>
<evidence type="ECO:0000256" key="3">
    <source>
        <dbReference type="ARBA" id="ARBA00022598"/>
    </source>
</evidence>
<evidence type="ECO:0000313" key="8">
    <source>
        <dbReference type="EMBL" id="GAI58765.1"/>
    </source>
</evidence>
<name>X1R6K3_9ZZZZ</name>
<evidence type="ECO:0000256" key="6">
    <source>
        <dbReference type="ARBA" id="ARBA00022840"/>
    </source>
</evidence>
<comment type="caution">
    <text evidence="8">The sequence shown here is derived from an EMBL/GenBank/DDBJ whole genome shotgun (WGS) entry which is preliminary data.</text>
</comment>
<dbReference type="InterPro" id="IPR018236">
    <property type="entry name" value="SAICAR_synthetase_CS"/>
</dbReference>
<proteinExistence type="predicted"/>
<protein>
    <recommendedName>
        <fullName evidence="2">phosphoribosylaminoimidazolesuccinocarboxamide synthase</fullName>
        <ecNumber evidence="2">6.3.2.6</ecNumber>
    </recommendedName>
</protein>
<dbReference type="SUPFAM" id="SSF56104">
    <property type="entry name" value="SAICAR synthase-like"/>
    <property type="match status" value="1"/>
</dbReference>
<dbReference type="GO" id="GO:0004639">
    <property type="term" value="F:phosphoribosylaminoimidazolesuccinocarboxamide synthase activity"/>
    <property type="evidence" value="ECO:0007669"/>
    <property type="project" value="UniProtKB-EC"/>
</dbReference>
<organism evidence="8">
    <name type="scientific">marine sediment metagenome</name>
    <dbReference type="NCBI Taxonomy" id="412755"/>
    <lineage>
        <taxon>unclassified sequences</taxon>
        <taxon>metagenomes</taxon>
        <taxon>ecological metagenomes</taxon>
    </lineage>
</organism>
<dbReference type="Pfam" id="PF01259">
    <property type="entry name" value="SAICAR_synt"/>
    <property type="match status" value="1"/>
</dbReference>
<gene>
    <name evidence="8" type="ORF">S06H3_55752</name>
</gene>
<feature type="non-terminal residue" evidence="8">
    <location>
        <position position="1"/>
    </location>
</feature>
<dbReference type="EMBL" id="BARV01035770">
    <property type="protein sequence ID" value="GAI58765.1"/>
    <property type="molecule type" value="Genomic_DNA"/>
</dbReference>
<evidence type="ECO:0000256" key="4">
    <source>
        <dbReference type="ARBA" id="ARBA00022741"/>
    </source>
</evidence>
<keyword evidence="4" id="KW-0547">Nucleotide-binding</keyword>
<sequence length="99" mass="10961">KNDKLRDPLITRQAILKLGLTGDVELGRIEVTTRRVAGLVRRVLTEVGLELIDMKLEFGRAGDKLLVIDGLSGDTMRVYDPGKKKVLNQLELAEGFSLT</sequence>
<dbReference type="GO" id="GO:0006189">
    <property type="term" value="P:'de novo' IMP biosynthetic process"/>
    <property type="evidence" value="ECO:0007669"/>
    <property type="project" value="UniProtKB-UniPathway"/>
</dbReference>
<keyword evidence="5" id="KW-0658">Purine biosynthesis</keyword>
<keyword evidence="3" id="KW-0436">Ligase</keyword>
<accession>X1R6K3</accession>